<dbReference type="GO" id="GO:0010333">
    <property type="term" value="F:terpene synthase activity"/>
    <property type="evidence" value="ECO:0007669"/>
    <property type="project" value="InterPro"/>
</dbReference>
<feature type="compositionally biased region" description="Basic and acidic residues" evidence="1">
    <location>
        <begin position="1"/>
        <end position="19"/>
    </location>
</feature>
<dbReference type="InterPro" id="IPR050148">
    <property type="entry name" value="Terpene_synthase-like"/>
</dbReference>
<evidence type="ECO:0000259" key="2">
    <source>
        <dbReference type="Pfam" id="PF13243"/>
    </source>
</evidence>
<feature type="compositionally biased region" description="Low complexity" evidence="1">
    <location>
        <begin position="23"/>
        <end position="35"/>
    </location>
</feature>
<dbReference type="GO" id="GO:0016102">
    <property type="term" value="P:diterpenoid biosynthetic process"/>
    <property type="evidence" value="ECO:0007669"/>
    <property type="project" value="TreeGrafter"/>
</dbReference>
<comment type="caution">
    <text evidence="3">The sequence shown here is derived from an EMBL/GenBank/DDBJ whole genome shotgun (WGS) entry which is preliminary data.</text>
</comment>
<accession>A0A9W6PZ89</accession>
<organism evidence="3 4">
    <name type="scientific">Actinomadura rubrobrunea</name>
    <dbReference type="NCBI Taxonomy" id="115335"/>
    <lineage>
        <taxon>Bacteria</taxon>
        <taxon>Bacillati</taxon>
        <taxon>Actinomycetota</taxon>
        <taxon>Actinomycetes</taxon>
        <taxon>Streptosporangiales</taxon>
        <taxon>Thermomonosporaceae</taxon>
        <taxon>Actinomadura</taxon>
    </lineage>
</organism>
<evidence type="ECO:0000313" key="3">
    <source>
        <dbReference type="EMBL" id="GLW65876.1"/>
    </source>
</evidence>
<name>A0A9W6PZ89_9ACTN</name>
<dbReference type="Gene3D" id="1.50.10.160">
    <property type="match status" value="1"/>
</dbReference>
<proteinExistence type="predicted"/>
<reference evidence="3" key="1">
    <citation type="submission" date="2023-02" db="EMBL/GenBank/DDBJ databases">
        <title>Actinomadura rubrobrunea NBRC 14622.</title>
        <authorList>
            <person name="Ichikawa N."/>
            <person name="Sato H."/>
            <person name="Tonouchi N."/>
        </authorList>
    </citation>
    <scope>NUCLEOTIDE SEQUENCE</scope>
    <source>
        <strain evidence="3">NBRC 14622</strain>
    </source>
</reference>
<dbReference type="PANTHER" id="PTHR31739:SF25">
    <property type="entry name" value="(E,E)-GERANYLLINALOOL SYNTHASE"/>
    <property type="match status" value="1"/>
</dbReference>
<dbReference type="Pfam" id="PF13243">
    <property type="entry name" value="SQHop_cyclase_C"/>
    <property type="match status" value="1"/>
</dbReference>
<feature type="region of interest" description="Disordered" evidence="1">
    <location>
        <begin position="1"/>
        <end position="35"/>
    </location>
</feature>
<feature type="domain" description="Squalene cyclase C-terminal" evidence="2">
    <location>
        <begin position="425"/>
        <end position="511"/>
    </location>
</feature>
<dbReference type="RefSeq" id="WP_227023229.1">
    <property type="nucleotide sequence ID" value="NZ_BSRZ01000011.1"/>
</dbReference>
<dbReference type="InterPro" id="IPR032696">
    <property type="entry name" value="SQ_cyclase_C"/>
</dbReference>
<dbReference type="InterPro" id="IPR008930">
    <property type="entry name" value="Terpenoid_cyclase/PrenylTrfase"/>
</dbReference>
<sequence>MTIDDPVLRQARDIAERPPAEPVDPADGPAPPAGADLTAQAAALIADMEERPWGHVSPSVYETGRVASLAPWLTGHTDRLAHLLGTQRDDGAWGPSRPGYALVPTLSATEALLSALCGEHGRRAARDVPSARLAAAADRGLRALSGWLDGELTDLPDMPAIELITPSLIASINRHLETLSREPVPGLEHWADRRLPLPPDMGTRRLTLLSAALRKGTPLPEKLWHALEVAGDDAVRARAVGPVPETGAIGAAPAATAAWLGRHEPADDDPARRYLETAVRRHDRLMPCATPITVMERSWVLSWLLRCGVPVAVPESMAKELAQSVGPRGAVTTPGLPADADTTGAVLTSLSLLGAPQPPDALWAYETETHFCTWQGEDGKSVTTNAHVLEAFGHWCRHLARHSASPDGETPAASDVPADGDARYAAAVAKVADWLCERQEEDGSWRDRWHASPYYATACCALALNRFGGPEAATAVGRAVDWVARTQRPDGSWGWWDGTAEETAYALLVLLLTGAAEGPSGTVAARGARFLSRYAGRTPAEAAADPPLWHDKDLYAPGAIIQAAVLSALYLAERAQLISRR</sequence>
<evidence type="ECO:0000313" key="4">
    <source>
        <dbReference type="Proteomes" id="UP001165124"/>
    </source>
</evidence>
<dbReference type="EMBL" id="BSRZ01000011">
    <property type="protein sequence ID" value="GLW65876.1"/>
    <property type="molecule type" value="Genomic_DNA"/>
</dbReference>
<gene>
    <name evidence="3" type="ORF">Arub01_41200</name>
</gene>
<keyword evidence="4" id="KW-1185">Reference proteome</keyword>
<dbReference type="SUPFAM" id="SSF48239">
    <property type="entry name" value="Terpenoid cyclases/Protein prenyltransferases"/>
    <property type="match status" value="1"/>
</dbReference>
<dbReference type="Gene3D" id="1.50.10.20">
    <property type="match status" value="1"/>
</dbReference>
<dbReference type="GO" id="GO:0000287">
    <property type="term" value="F:magnesium ion binding"/>
    <property type="evidence" value="ECO:0007669"/>
    <property type="project" value="TreeGrafter"/>
</dbReference>
<dbReference type="PANTHER" id="PTHR31739">
    <property type="entry name" value="ENT-COPALYL DIPHOSPHATE SYNTHASE, CHLOROPLASTIC"/>
    <property type="match status" value="1"/>
</dbReference>
<dbReference type="AlphaFoldDB" id="A0A9W6PZ89"/>
<evidence type="ECO:0000256" key="1">
    <source>
        <dbReference type="SAM" id="MobiDB-lite"/>
    </source>
</evidence>
<protein>
    <recommendedName>
        <fullName evidence="2">Squalene cyclase C-terminal domain-containing protein</fullName>
    </recommendedName>
</protein>
<dbReference type="Proteomes" id="UP001165124">
    <property type="component" value="Unassembled WGS sequence"/>
</dbReference>